<dbReference type="PANTHER" id="PTHR47510">
    <property type="entry name" value="REVERSE TRANSCRIPTASE DOMAIN-CONTAINING PROTEIN"/>
    <property type="match status" value="1"/>
</dbReference>
<dbReference type="AlphaFoldDB" id="A0AAE0UM50"/>
<dbReference type="GO" id="GO:0008168">
    <property type="term" value="F:methyltransferase activity"/>
    <property type="evidence" value="ECO:0007669"/>
    <property type="project" value="InterPro"/>
</dbReference>
<proteinExistence type="predicted"/>
<dbReference type="PANTHER" id="PTHR47510:SF3">
    <property type="entry name" value="ENDO_EXONUCLEASE_PHOSPHATASE DOMAIN-CONTAINING PROTEIN"/>
    <property type="match status" value="1"/>
</dbReference>
<feature type="domain" description="Alkylated DNA repair protein AlkB homologue 8 N-terminal" evidence="1">
    <location>
        <begin position="187"/>
        <end position="226"/>
    </location>
</feature>
<organism evidence="2 3">
    <name type="scientific">Hemibagrus guttatus</name>
    <dbReference type="NCBI Taxonomy" id="175788"/>
    <lineage>
        <taxon>Eukaryota</taxon>
        <taxon>Metazoa</taxon>
        <taxon>Chordata</taxon>
        <taxon>Craniata</taxon>
        <taxon>Vertebrata</taxon>
        <taxon>Euteleostomi</taxon>
        <taxon>Actinopterygii</taxon>
        <taxon>Neopterygii</taxon>
        <taxon>Teleostei</taxon>
        <taxon>Ostariophysi</taxon>
        <taxon>Siluriformes</taxon>
        <taxon>Bagridae</taxon>
        <taxon>Hemibagrus</taxon>
    </lineage>
</organism>
<dbReference type="Proteomes" id="UP001274896">
    <property type="component" value="Unassembled WGS sequence"/>
</dbReference>
<dbReference type="InterPro" id="IPR015095">
    <property type="entry name" value="AlkB_hom8_N"/>
</dbReference>
<gene>
    <name evidence="2" type="ORF">QTP70_024380</name>
</gene>
<accession>A0AAE0UM50</accession>
<feature type="non-terminal residue" evidence="2">
    <location>
        <position position="1"/>
    </location>
</feature>
<evidence type="ECO:0000313" key="3">
    <source>
        <dbReference type="Proteomes" id="UP001274896"/>
    </source>
</evidence>
<comment type="caution">
    <text evidence="2">The sequence shown here is derived from an EMBL/GenBank/DDBJ whole genome shotgun (WGS) entry which is preliminary data.</text>
</comment>
<name>A0AAE0UM50_9TELE</name>
<dbReference type="Pfam" id="PF09004">
    <property type="entry name" value="ALKBH8_N"/>
    <property type="match status" value="1"/>
</dbReference>
<evidence type="ECO:0000313" key="2">
    <source>
        <dbReference type="EMBL" id="KAK3510886.1"/>
    </source>
</evidence>
<keyword evidence="3" id="KW-1185">Reference proteome</keyword>
<dbReference type="GO" id="GO:0016706">
    <property type="term" value="F:2-oxoglutarate-dependent dioxygenase activity"/>
    <property type="evidence" value="ECO:0007669"/>
    <property type="project" value="InterPro"/>
</dbReference>
<evidence type="ECO:0000259" key="1">
    <source>
        <dbReference type="Pfam" id="PF09004"/>
    </source>
</evidence>
<reference evidence="2" key="1">
    <citation type="submission" date="2023-06" db="EMBL/GenBank/DDBJ databases">
        <title>Male Hemibagrus guttatus genome.</title>
        <authorList>
            <person name="Bian C."/>
        </authorList>
    </citation>
    <scope>NUCLEOTIDE SEQUENCE</scope>
    <source>
        <strain evidence="2">Male_cb2023</strain>
        <tissue evidence="2">Muscle</tissue>
    </source>
</reference>
<dbReference type="EMBL" id="JAUCMX010000025">
    <property type="protein sequence ID" value="KAK3510886.1"/>
    <property type="molecule type" value="Genomic_DNA"/>
</dbReference>
<sequence>MFRDAATNGDSVNLEEYATSVTMSHQRGKETSVSHQTGEVCTCPENPRPSYTDIFNISLSSAAVPTCLKSTTIVPVPKKSTVLCLNDYRPITLKPIMMKCFERLVMRHIKTQIPPSLDPLQFVYCPNCSTDDAVTPTLHLALTHLDNKDSYTLGEHRVAILFIDESSVEIVKSTKFLGVHLAENFTWSLNTSSISKKAQQCLYFQRRLRKAHLPILTMFYRGTIESILSSCITAWFGNCIVSDHKTLEWIVRTAEKIIGVSLSSITDIYTTCCICKANSIVDNPAHPSHTHTPLTHTLHSPAIWKE</sequence>
<protein>
    <recommendedName>
        <fullName evidence="1">Alkylated DNA repair protein AlkB homologue 8 N-terminal domain-containing protein</fullName>
    </recommendedName>
</protein>